<evidence type="ECO:0000313" key="2">
    <source>
        <dbReference type="EMBL" id="KAK9709601.1"/>
    </source>
</evidence>
<reference evidence="2 3" key="1">
    <citation type="journal article" date="2024" name="BMC Genomics">
        <title>De novo assembly and annotation of Popillia japonica's genome with initial clues to its potential as an invasive pest.</title>
        <authorList>
            <person name="Cucini C."/>
            <person name="Boschi S."/>
            <person name="Funari R."/>
            <person name="Cardaioli E."/>
            <person name="Iannotti N."/>
            <person name="Marturano G."/>
            <person name="Paoli F."/>
            <person name="Bruttini M."/>
            <person name="Carapelli A."/>
            <person name="Frati F."/>
            <person name="Nardi F."/>
        </authorList>
    </citation>
    <scope>NUCLEOTIDE SEQUENCE [LARGE SCALE GENOMIC DNA]</scope>
    <source>
        <strain evidence="2">DMR45628</strain>
    </source>
</reference>
<dbReference type="AlphaFoldDB" id="A0AAW1JXL5"/>
<dbReference type="Pfam" id="PF21788">
    <property type="entry name" value="TNP-like_GBD"/>
    <property type="match status" value="1"/>
</dbReference>
<keyword evidence="3" id="KW-1185">Reference proteome</keyword>
<organism evidence="2 3">
    <name type="scientific">Popillia japonica</name>
    <name type="common">Japanese beetle</name>
    <dbReference type="NCBI Taxonomy" id="7064"/>
    <lineage>
        <taxon>Eukaryota</taxon>
        <taxon>Metazoa</taxon>
        <taxon>Ecdysozoa</taxon>
        <taxon>Arthropoda</taxon>
        <taxon>Hexapoda</taxon>
        <taxon>Insecta</taxon>
        <taxon>Pterygota</taxon>
        <taxon>Neoptera</taxon>
        <taxon>Endopterygota</taxon>
        <taxon>Coleoptera</taxon>
        <taxon>Polyphaga</taxon>
        <taxon>Scarabaeiformia</taxon>
        <taxon>Scarabaeidae</taxon>
        <taxon>Rutelinae</taxon>
        <taxon>Popillia</taxon>
    </lineage>
</organism>
<dbReference type="Proteomes" id="UP001458880">
    <property type="component" value="Unassembled WGS sequence"/>
</dbReference>
<evidence type="ECO:0000259" key="1">
    <source>
        <dbReference type="Pfam" id="PF21788"/>
    </source>
</evidence>
<comment type="caution">
    <text evidence="2">The sequence shown here is derived from an EMBL/GenBank/DDBJ whole genome shotgun (WGS) entry which is preliminary data.</text>
</comment>
<protein>
    <recommendedName>
        <fullName evidence="1">Transposable element P transposase-like GTP-binding insertion domain-containing protein</fullName>
    </recommendedName>
</protein>
<dbReference type="EMBL" id="JASPKY010000306">
    <property type="protein sequence ID" value="KAK9709601.1"/>
    <property type="molecule type" value="Genomic_DNA"/>
</dbReference>
<name>A0AAW1JXL5_POPJA</name>
<accession>A0AAW1JXL5</accession>
<dbReference type="InterPro" id="IPR048366">
    <property type="entry name" value="TNP-like_GBD"/>
</dbReference>
<sequence length="146" mass="16654">MRAKWEHIYKAWQIDGTLGAFRTMPKLATAHVNLQFIRKMKVSNCTQVLSRSVAAAINFMAITGASTESNEGRIYMPAEATETAKFIHLCDELFDSLNGWKQSDAKKLKCSVSNNTEHIEFWRSAIEILETVKFITKIKGQLYHQQ</sequence>
<feature type="domain" description="Transposable element P transposase-like GTP-binding insertion" evidence="1">
    <location>
        <begin position="3"/>
        <end position="104"/>
    </location>
</feature>
<gene>
    <name evidence="2" type="ORF">QE152_g26543</name>
</gene>
<evidence type="ECO:0000313" key="3">
    <source>
        <dbReference type="Proteomes" id="UP001458880"/>
    </source>
</evidence>
<proteinExistence type="predicted"/>